<reference evidence="2 3" key="1">
    <citation type="submission" date="2017-12" db="EMBL/GenBank/DDBJ databases">
        <title>Comparative genomics of Botrytis spp.</title>
        <authorList>
            <person name="Valero-Jimenez C.A."/>
            <person name="Tapia P."/>
            <person name="Veloso J."/>
            <person name="Silva-Moreno E."/>
            <person name="Staats M."/>
            <person name="Valdes J.H."/>
            <person name="Van Kan J.A.L."/>
        </authorList>
    </citation>
    <scope>NUCLEOTIDE SEQUENCE [LARGE SCALE GENOMIC DNA]</scope>
    <source>
        <strain evidence="2 3">Be9601</strain>
    </source>
</reference>
<feature type="region of interest" description="Disordered" evidence="1">
    <location>
        <begin position="1"/>
        <end position="77"/>
    </location>
</feature>
<evidence type="ECO:0000313" key="2">
    <source>
        <dbReference type="EMBL" id="TGO78022.1"/>
    </source>
</evidence>
<feature type="compositionally biased region" description="Basic and acidic residues" evidence="1">
    <location>
        <begin position="54"/>
        <end position="63"/>
    </location>
</feature>
<accession>A0A4Z1K3H6</accession>
<proteinExistence type="predicted"/>
<evidence type="ECO:0000256" key="1">
    <source>
        <dbReference type="SAM" id="MobiDB-lite"/>
    </source>
</evidence>
<sequence>MERGTNSTSTHSGGAPGRGGGDKRGGDKRQYRDPTGDKPNQQSDGKAGGSHGNGSDKSDENAAGKKSGVTASIVEKNGITSIASEKRQTIETWFG</sequence>
<evidence type="ECO:0000313" key="3">
    <source>
        <dbReference type="Proteomes" id="UP000297229"/>
    </source>
</evidence>
<feature type="compositionally biased region" description="Polar residues" evidence="1">
    <location>
        <begin position="1"/>
        <end position="12"/>
    </location>
</feature>
<name>A0A4Z1K3H6_9HELO</name>
<dbReference type="Proteomes" id="UP000297229">
    <property type="component" value="Unassembled WGS sequence"/>
</dbReference>
<organism evidence="2 3">
    <name type="scientific">Botrytis elliptica</name>
    <dbReference type="NCBI Taxonomy" id="278938"/>
    <lineage>
        <taxon>Eukaryota</taxon>
        <taxon>Fungi</taxon>
        <taxon>Dikarya</taxon>
        <taxon>Ascomycota</taxon>
        <taxon>Pezizomycotina</taxon>
        <taxon>Leotiomycetes</taxon>
        <taxon>Helotiales</taxon>
        <taxon>Sclerotiniaceae</taxon>
        <taxon>Botrytis</taxon>
    </lineage>
</organism>
<dbReference type="AlphaFoldDB" id="A0A4Z1K3H6"/>
<protein>
    <submittedName>
        <fullName evidence="2">Uncharacterized protein</fullName>
    </submittedName>
</protein>
<gene>
    <name evidence="2" type="ORF">BELL_0082g00170</name>
</gene>
<feature type="compositionally biased region" description="Basic and acidic residues" evidence="1">
    <location>
        <begin position="20"/>
        <end position="36"/>
    </location>
</feature>
<dbReference type="EMBL" id="PQXM01000082">
    <property type="protein sequence ID" value="TGO78022.1"/>
    <property type="molecule type" value="Genomic_DNA"/>
</dbReference>
<keyword evidence="3" id="KW-1185">Reference proteome</keyword>
<comment type="caution">
    <text evidence="2">The sequence shown here is derived from an EMBL/GenBank/DDBJ whole genome shotgun (WGS) entry which is preliminary data.</text>
</comment>